<organism evidence="2 3">
    <name type="scientific">Rhodoferax lithotrophicus</name>
    <dbReference type="NCBI Taxonomy" id="2798804"/>
    <lineage>
        <taxon>Bacteria</taxon>
        <taxon>Pseudomonadati</taxon>
        <taxon>Pseudomonadota</taxon>
        <taxon>Betaproteobacteria</taxon>
        <taxon>Burkholderiales</taxon>
        <taxon>Comamonadaceae</taxon>
        <taxon>Rhodoferax</taxon>
    </lineage>
</organism>
<accession>A0ABM7MTW2</accession>
<protein>
    <submittedName>
        <fullName evidence="2">N-acetyltransferase YafP</fullName>
    </submittedName>
</protein>
<dbReference type="PANTHER" id="PTHR43451:SF1">
    <property type="entry name" value="ACETYLTRANSFERASE"/>
    <property type="match status" value="1"/>
</dbReference>
<name>A0ABM7MTW2_9BURK</name>
<sequence length="179" mass="19473">MALQKLDDSLTCNLGLQPHSPMLIRNFHPGDEPALRAVFYSSVHDLARHHYTAEQLDVWAPCQYDAAQWGERVRGNRPFIAEVDGCIAGFADLQDSGYVDHFFVAGAFAGRGVGRALMAHLHQSAAAQGIGCLFADVSLSAEPFFQKWGFGVDARQQVERAGVVLANARMSKLLAAICS</sequence>
<evidence type="ECO:0000313" key="2">
    <source>
        <dbReference type="EMBL" id="BCO29778.1"/>
    </source>
</evidence>
<dbReference type="Pfam" id="PF13673">
    <property type="entry name" value="Acetyltransf_10"/>
    <property type="match status" value="1"/>
</dbReference>
<dbReference type="SUPFAM" id="SSF55729">
    <property type="entry name" value="Acyl-CoA N-acyltransferases (Nat)"/>
    <property type="match status" value="1"/>
</dbReference>
<dbReference type="InterPro" id="IPR016181">
    <property type="entry name" value="Acyl_CoA_acyltransferase"/>
</dbReference>
<dbReference type="Proteomes" id="UP000824366">
    <property type="component" value="Chromosome"/>
</dbReference>
<feature type="domain" description="N-acetyltransferase" evidence="1">
    <location>
        <begin position="22"/>
        <end position="175"/>
    </location>
</feature>
<dbReference type="Gene3D" id="3.40.630.30">
    <property type="match status" value="1"/>
</dbReference>
<dbReference type="InterPro" id="IPR052564">
    <property type="entry name" value="N-acetyltrans/Recomb-assoc"/>
</dbReference>
<reference evidence="2 3" key="1">
    <citation type="journal article" date="2021" name="Microbiol. Spectr.">
        <title>A Single Bacterium Capable of Oxidation and Reduction of Iron at Circumneutral pH.</title>
        <authorList>
            <person name="Kato S."/>
            <person name="Ohkuma M."/>
        </authorList>
    </citation>
    <scope>NUCLEOTIDE SEQUENCE [LARGE SCALE GENOMIC DNA]</scope>
    <source>
        <strain evidence="2 3">MIZ03</strain>
    </source>
</reference>
<proteinExistence type="predicted"/>
<evidence type="ECO:0000313" key="3">
    <source>
        <dbReference type="Proteomes" id="UP000824366"/>
    </source>
</evidence>
<gene>
    <name evidence="2" type="ORF">MIZ03_4702</name>
</gene>
<dbReference type="PROSITE" id="PS51186">
    <property type="entry name" value="GNAT"/>
    <property type="match status" value="1"/>
</dbReference>
<evidence type="ECO:0000259" key="1">
    <source>
        <dbReference type="PROSITE" id="PS51186"/>
    </source>
</evidence>
<keyword evidence="3" id="KW-1185">Reference proteome</keyword>
<dbReference type="PANTHER" id="PTHR43451">
    <property type="entry name" value="ACETYLTRANSFERASE (GNAT) FAMILY PROTEIN"/>
    <property type="match status" value="1"/>
</dbReference>
<dbReference type="EMBL" id="AP024238">
    <property type="protein sequence ID" value="BCO29778.1"/>
    <property type="molecule type" value="Genomic_DNA"/>
</dbReference>
<dbReference type="CDD" id="cd04301">
    <property type="entry name" value="NAT_SF"/>
    <property type="match status" value="1"/>
</dbReference>
<dbReference type="InterPro" id="IPR000182">
    <property type="entry name" value="GNAT_dom"/>
</dbReference>